<comment type="subcellular location">
    <subcellularLocation>
        <location evidence="1">Membrane</location>
        <topology evidence="1">Multi-pass membrane protein</topology>
    </subcellularLocation>
</comment>
<comment type="similarity">
    <text evidence="2 9">Belongs to the mitochondrial carrier (TC 2.A.29) family.</text>
</comment>
<sequence length="175" mass="19443">MTDHQPSGFFETFRRKYPSGLALCMCCASAFVAETATYPLDMLKTRVQVFGMQQSRRSHPGILRLGAAIIRSEGILQLWQGLSPALLRHLIYTGSRVPIYEFIRRDVFHLPPAAHFTVKRRTDELSGSTTVSSSSEYDGAGERDWRFVLRAATAGMVAGGTAQFLASPTDLMKVR</sequence>
<dbReference type="InterPro" id="IPR023395">
    <property type="entry name" value="MCP_dom_sf"/>
</dbReference>
<keyword evidence="5" id="KW-0677">Repeat</keyword>
<dbReference type="PROSITE" id="PS50920">
    <property type="entry name" value="SOLCAR"/>
    <property type="match status" value="2"/>
</dbReference>
<dbReference type="Proteomes" id="UP000728185">
    <property type="component" value="Unassembled WGS sequence"/>
</dbReference>
<accession>A0A8E0VLW4</accession>
<evidence type="ECO:0000256" key="5">
    <source>
        <dbReference type="ARBA" id="ARBA00022737"/>
    </source>
</evidence>
<evidence type="ECO:0000256" key="9">
    <source>
        <dbReference type="RuleBase" id="RU000488"/>
    </source>
</evidence>
<keyword evidence="11" id="KW-1185">Reference proteome</keyword>
<evidence type="ECO:0000313" key="11">
    <source>
        <dbReference type="Proteomes" id="UP000728185"/>
    </source>
</evidence>
<evidence type="ECO:0000256" key="4">
    <source>
        <dbReference type="ARBA" id="ARBA00022692"/>
    </source>
</evidence>
<evidence type="ECO:0000256" key="2">
    <source>
        <dbReference type="ARBA" id="ARBA00006375"/>
    </source>
</evidence>
<dbReference type="OrthoDB" id="756301at2759"/>
<keyword evidence="3 9" id="KW-0813">Transport</keyword>
<proteinExistence type="inferred from homology"/>
<dbReference type="Gene3D" id="1.50.40.10">
    <property type="entry name" value="Mitochondrial carrier domain"/>
    <property type="match status" value="1"/>
</dbReference>
<feature type="repeat" description="Solcar" evidence="8">
    <location>
        <begin position="21"/>
        <end position="106"/>
    </location>
</feature>
<evidence type="ECO:0000256" key="1">
    <source>
        <dbReference type="ARBA" id="ARBA00004141"/>
    </source>
</evidence>
<evidence type="ECO:0000313" key="10">
    <source>
        <dbReference type="EMBL" id="KAA0195986.1"/>
    </source>
</evidence>
<dbReference type="GO" id="GO:0016020">
    <property type="term" value="C:membrane"/>
    <property type="evidence" value="ECO:0007669"/>
    <property type="project" value="UniProtKB-SubCell"/>
</dbReference>
<dbReference type="EMBL" id="LUCM01003307">
    <property type="protein sequence ID" value="KAA0195986.1"/>
    <property type="molecule type" value="Genomic_DNA"/>
</dbReference>
<keyword evidence="6" id="KW-1133">Transmembrane helix</keyword>
<evidence type="ECO:0000256" key="8">
    <source>
        <dbReference type="PROSITE-ProRule" id="PRU00282"/>
    </source>
</evidence>
<evidence type="ECO:0000256" key="3">
    <source>
        <dbReference type="ARBA" id="ARBA00022448"/>
    </source>
</evidence>
<protein>
    <submittedName>
        <fullName evidence="10">Putative Mitochondrial uncoupling protein</fullName>
    </submittedName>
</protein>
<keyword evidence="4 8" id="KW-0812">Transmembrane</keyword>
<feature type="repeat" description="Solcar" evidence="8">
    <location>
        <begin position="146"/>
        <end position="175"/>
    </location>
</feature>
<dbReference type="PANTHER" id="PTHR45618">
    <property type="entry name" value="MITOCHONDRIAL DICARBOXYLATE CARRIER-RELATED"/>
    <property type="match status" value="1"/>
</dbReference>
<gene>
    <name evidence="10" type="ORF">FBUS_11621</name>
</gene>
<keyword evidence="7 8" id="KW-0472">Membrane</keyword>
<dbReference type="InterPro" id="IPR050391">
    <property type="entry name" value="Mito_Metabolite_Transporter"/>
</dbReference>
<dbReference type="InterPro" id="IPR018108">
    <property type="entry name" value="MCP_transmembrane"/>
</dbReference>
<reference evidence="10" key="1">
    <citation type="submission" date="2019-05" db="EMBL/GenBank/DDBJ databases">
        <title>Annotation for the trematode Fasciolopsis buski.</title>
        <authorList>
            <person name="Choi Y.-J."/>
        </authorList>
    </citation>
    <scope>NUCLEOTIDE SEQUENCE</scope>
    <source>
        <strain evidence="10">HT</strain>
        <tissue evidence="10">Whole worm</tissue>
    </source>
</reference>
<comment type="caution">
    <text evidence="10">The sequence shown here is derived from an EMBL/GenBank/DDBJ whole genome shotgun (WGS) entry which is preliminary data.</text>
</comment>
<evidence type="ECO:0000256" key="6">
    <source>
        <dbReference type="ARBA" id="ARBA00022989"/>
    </source>
</evidence>
<dbReference type="AlphaFoldDB" id="A0A8E0VLW4"/>
<dbReference type="SUPFAM" id="SSF103506">
    <property type="entry name" value="Mitochondrial carrier"/>
    <property type="match status" value="1"/>
</dbReference>
<organism evidence="10 11">
    <name type="scientific">Fasciolopsis buskii</name>
    <dbReference type="NCBI Taxonomy" id="27845"/>
    <lineage>
        <taxon>Eukaryota</taxon>
        <taxon>Metazoa</taxon>
        <taxon>Spiralia</taxon>
        <taxon>Lophotrochozoa</taxon>
        <taxon>Platyhelminthes</taxon>
        <taxon>Trematoda</taxon>
        <taxon>Digenea</taxon>
        <taxon>Plagiorchiida</taxon>
        <taxon>Echinostomata</taxon>
        <taxon>Echinostomatoidea</taxon>
        <taxon>Fasciolidae</taxon>
        <taxon>Fasciolopsis</taxon>
    </lineage>
</organism>
<dbReference type="Pfam" id="PF00153">
    <property type="entry name" value="Mito_carr"/>
    <property type="match status" value="1"/>
</dbReference>
<name>A0A8E0VLW4_9TREM</name>
<evidence type="ECO:0000256" key="7">
    <source>
        <dbReference type="ARBA" id="ARBA00023136"/>
    </source>
</evidence>